<reference evidence="1 2" key="1">
    <citation type="submission" date="2024-04" db="EMBL/GenBank/DDBJ databases">
        <title>Genome assembly C_amara_ONT_v2.</title>
        <authorList>
            <person name="Yant L."/>
            <person name="Moore C."/>
            <person name="Slenker M."/>
        </authorList>
    </citation>
    <scope>NUCLEOTIDE SEQUENCE [LARGE SCALE GENOMIC DNA]</scope>
    <source>
        <tissue evidence="1">Leaf</tissue>
    </source>
</reference>
<comment type="caution">
    <text evidence="1">The sequence shown here is derived from an EMBL/GenBank/DDBJ whole genome shotgun (WGS) entry which is preliminary data.</text>
</comment>
<gene>
    <name evidence="1" type="ORF">V5N11_028602</name>
</gene>
<dbReference type="PANTHER" id="PTHR16128">
    <property type="entry name" value="FAD/NAD(P)-BINDING OXIDOREDUCTASE FAMILY PROTEIN"/>
    <property type="match status" value="1"/>
</dbReference>
<sequence length="136" mass="14847">MNFEGAFVNGVESLSWMGNNSAKLMKSGNGGFPHCWTFFSTVAYRKHNQLPKENIPTVTADKVRDGMLQGVEIAMYFPQGSLPKPVYTRLQLWGTTLPKNTSSVPCTFDQQGRAGICSDRLLGSNLESVALSGEAL</sequence>
<accession>A0ABD1BFH9</accession>
<dbReference type="PANTHER" id="PTHR16128:SF8">
    <property type="entry name" value="EXPRESSED PROTEIN"/>
    <property type="match status" value="1"/>
</dbReference>
<evidence type="ECO:0000313" key="1">
    <source>
        <dbReference type="EMBL" id="KAL1215139.1"/>
    </source>
</evidence>
<keyword evidence="2" id="KW-1185">Reference proteome</keyword>
<name>A0ABD1BFH9_CARAN</name>
<dbReference type="AlphaFoldDB" id="A0ABD1BFH9"/>
<dbReference type="Proteomes" id="UP001558713">
    <property type="component" value="Unassembled WGS sequence"/>
</dbReference>
<evidence type="ECO:0000313" key="2">
    <source>
        <dbReference type="Proteomes" id="UP001558713"/>
    </source>
</evidence>
<dbReference type="InterPro" id="IPR036188">
    <property type="entry name" value="FAD/NAD-bd_sf"/>
</dbReference>
<protein>
    <submittedName>
        <fullName evidence="1">Uncharacterized protein</fullName>
    </submittedName>
</protein>
<dbReference type="Gene3D" id="3.90.660.10">
    <property type="match status" value="1"/>
</dbReference>
<proteinExistence type="predicted"/>
<dbReference type="EMBL" id="JBANAX010000291">
    <property type="protein sequence ID" value="KAL1215139.1"/>
    <property type="molecule type" value="Genomic_DNA"/>
</dbReference>
<dbReference type="Gene3D" id="3.50.50.60">
    <property type="entry name" value="FAD/NAD(P)-binding domain"/>
    <property type="match status" value="1"/>
</dbReference>
<organism evidence="1 2">
    <name type="scientific">Cardamine amara subsp. amara</name>
    <dbReference type="NCBI Taxonomy" id="228776"/>
    <lineage>
        <taxon>Eukaryota</taxon>
        <taxon>Viridiplantae</taxon>
        <taxon>Streptophyta</taxon>
        <taxon>Embryophyta</taxon>
        <taxon>Tracheophyta</taxon>
        <taxon>Spermatophyta</taxon>
        <taxon>Magnoliopsida</taxon>
        <taxon>eudicotyledons</taxon>
        <taxon>Gunneridae</taxon>
        <taxon>Pentapetalae</taxon>
        <taxon>rosids</taxon>
        <taxon>malvids</taxon>
        <taxon>Brassicales</taxon>
        <taxon>Brassicaceae</taxon>
        <taxon>Cardamineae</taxon>
        <taxon>Cardamine</taxon>
    </lineage>
</organism>